<sequence>MGLRLAWPTSSRAATAVSWVSRRDLRCLLLSSSSSSRDSGFRDGSRARLTCWTVSQMDEQTGLACVGGTSKRCCTWTAPASEGYRSSGAPASDTLGLDSVSGLRRAYFPARGLSVARRSPLPCQSNETGGDVRAVADSRFARGLPRPSGHGPGTTIGRTCGADEI</sequence>
<evidence type="ECO:0000313" key="2">
    <source>
        <dbReference type="Proteomes" id="UP000695007"/>
    </source>
</evidence>
<dbReference type="KEGG" id="csol:105365224"/>
<protein>
    <submittedName>
        <fullName evidence="3">Uncharacterized protein LOC105365224</fullName>
    </submittedName>
</protein>
<dbReference type="AlphaFoldDB" id="A0AAJ6YP40"/>
<dbReference type="Proteomes" id="UP000695007">
    <property type="component" value="Unplaced"/>
</dbReference>
<gene>
    <name evidence="3" type="primary">LOC105365224</name>
</gene>
<name>A0AAJ6YP40_9HYME</name>
<dbReference type="RefSeq" id="XP_011501633.1">
    <property type="nucleotide sequence ID" value="XM_011503331.1"/>
</dbReference>
<evidence type="ECO:0000256" key="1">
    <source>
        <dbReference type="SAM" id="MobiDB-lite"/>
    </source>
</evidence>
<feature type="region of interest" description="Disordered" evidence="1">
    <location>
        <begin position="143"/>
        <end position="165"/>
    </location>
</feature>
<keyword evidence="2" id="KW-1185">Reference proteome</keyword>
<reference evidence="3" key="1">
    <citation type="submission" date="2025-08" db="UniProtKB">
        <authorList>
            <consortium name="RefSeq"/>
        </authorList>
    </citation>
    <scope>IDENTIFICATION</scope>
</reference>
<proteinExistence type="predicted"/>
<organism evidence="2 3">
    <name type="scientific">Ceratosolen solmsi marchali</name>
    <dbReference type="NCBI Taxonomy" id="326594"/>
    <lineage>
        <taxon>Eukaryota</taxon>
        <taxon>Metazoa</taxon>
        <taxon>Ecdysozoa</taxon>
        <taxon>Arthropoda</taxon>
        <taxon>Hexapoda</taxon>
        <taxon>Insecta</taxon>
        <taxon>Pterygota</taxon>
        <taxon>Neoptera</taxon>
        <taxon>Endopterygota</taxon>
        <taxon>Hymenoptera</taxon>
        <taxon>Apocrita</taxon>
        <taxon>Proctotrupomorpha</taxon>
        <taxon>Chalcidoidea</taxon>
        <taxon>Agaonidae</taxon>
        <taxon>Agaoninae</taxon>
        <taxon>Ceratosolen</taxon>
    </lineage>
</organism>
<accession>A0AAJ6YP40</accession>
<dbReference type="GeneID" id="105365224"/>
<evidence type="ECO:0000313" key="3">
    <source>
        <dbReference type="RefSeq" id="XP_011501633.1"/>
    </source>
</evidence>